<gene>
    <name evidence="1" type="ORF">M9H77_24650</name>
</gene>
<keyword evidence="2" id="KW-1185">Reference proteome</keyword>
<evidence type="ECO:0000313" key="2">
    <source>
        <dbReference type="Proteomes" id="UP001060085"/>
    </source>
</evidence>
<sequence length="536" mass="60640">MAERDISFLFSGTSFNRKKFSSVFDRFKEKKESNGSKEEPKLIENADSGAAEEQPRTRNVNKKRKRKGKGTSSESVEGFSVFKKSKSEMLSIDNQEAEDEITQRKKEYRRQLERDAIFRKKHNIHVSGGNIPSPLHSFMELRSRYKCRSYILRNLAELGFEEPTPIQRQAIPVLLSGRECLASAPTGSGKTFAFICPILMKLKRASKDGVRAVILCPTRELAAQTARECKKLAKGKKFYVKLLTKQLVKSADLSKIPCDILISTPFRVQFATRKKKLDLSKVEFLVLDESDKLFELGLVKQVDSVVKACSNPSIVRSLFSATLPDTVEELARTIMHDAIRVIIGRKNSASESIKQKLVFVGSEEGKLLALRQTFEESLNPPVLVFVQNKERAKELYNEVKFDNIRADVIHSDLPEVQRENAVDNFRAGKTWVLIATDVIARGMDFKGVNCVINYDFPDSSAAYIHRIGRSGRAGRRGEAITLYTEADVPYLRNIANVMAASGCDVPAWIMSLRKLKWKKHRPQRESISTKPQNEEE</sequence>
<dbReference type="EMBL" id="CM044705">
    <property type="protein sequence ID" value="KAI5665327.1"/>
    <property type="molecule type" value="Genomic_DNA"/>
</dbReference>
<evidence type="ECO:0000313" key="1">
    <source>
        <dbReference type="EMBL" id="KAI5665327.1"/>
    </source>
</evidence>
<comment type="caution">
    <text evidence="1">The sequence shown here is derived from an EMBL/GenBank/DDBJ whole genome shotgun (WGS) entry which is preliminary data.</text>
</comment>
<organism evidence="1 2">
    <name type="scientific">Catharanthus roseus</name>
    <name type="common">Madagascar periwinkle</name>
    <name type="synonym">Vinca rosea</name>
    <dbReference type="NCBI Taxonomy" id="4058"/>
    <lineage>
        <taxon>Eukaryota</taxon>
        <taxon>Viridiplantae</taxon>
        <taxon>Streptophyta</taxon>
        <taxon>Embryophyta</taxon>
        <taxon>Tracheophyta</taxon>
        <taxon>Spermatophyta</taxon>
        <taxon>Magnoliopsida</taxon>
        <taxon>eudicotyledons</taxon>
        <taxon>Gunneridae</taxon>
        <taxon>Pentapetalae</taxon>
        <taxon>asterids</taxon>
        <taxon>lamiids</taxon>
        <taxon>Gentianales</taxon>
        <taxon>Apocynaceae</taxon>
        <taxon>Rauvolfioideae</taxon>
        <taxon>Vinceae</taxon>
        <taxon>Catharanthinae</taxon>
        <taxon>Catharanthus</taxon>
    </lineage>
</organism>
<protein>
    <submittedName>
        <fullName evidence="1">Uncharacterized protein</fullName>
    </submittedName>
</protein>
<dbReference type="Proteomes" id="UP001060085">
    <property type="component" value="Linkage Group LG05"/>
</dbReference>
<proteinExistence type="predicted"/>
<accession>A0ACC0AZE5</accession>
<name>A0ACC0AZE5_CATRO</name>
<reference evidence="2" key="1">
    <citation type="journal article" date="2023" name="Nat. Plants">
        <title>Single-cell RNA sequencing provides a high-resolution roadmap for understanding the multicellular compartmentation of specialized metabolism.</title>
        <authorList>
            <person name="Sun S."/>
            <person name="Shen X."/>
            <person name="Li Y."/>
            <person name="Li Y."/>
            <person name="Wang S."/>
            <person name="Li R."/>
            <person name="Zhang H."/>
            <person name="Shen G."/>
            <person name="Guo B."/>
            <person name="Wei J."/>
            <person name="Xu J."/>
            <person name="St-Pierre B."/>
            <person name="Chen S."/>
            <person name="Sun C."/>
        </authorList>
    </citation>
    <scope>NUCLEOTIDE SEQUENCE [LARGE SCALE GENOMIC DNA]</scope>
</reference>